<name>A0A4Y7PNG8_9AGAM</name>
<dbReference type="Pfam" id="PF00172">
    <property type="entry name" value="Zn_clus"/>
    <property type="match status" value="1"/>
</dbReference>
<dbReference type="Gene3D" id="4.10.240.10">
    <property type="entry name" value="Zn(2)-C6 fungal-type DNA-binding domain"/>
    <property type="match status" value="1"/>
</dbReference>
<dbReference type="InterPro" id="IPR001138">
    <property type="entry name" value="Zn2Cys6_DnaBD"/>
</dbReference>
<gene>
    <name evidence="2" type="ORF">BD410DRAFT_886451</name>
</gene>
<protein>
    <recommendedName>
        <fullName evidence="1">Zn(2)-C6 fungal-type domain-containing protein</fullName>
    </recommendedName>
</protein>
<dbReference type="VEuPathDB" id="FungiDB:BD410DRAFT_886451"/>
<dbReference type="CDD" id="cd00067">
    <property type="entry name" value="GAL4"/>
    <property type="match status" value="1"/>
</dbReference>
<sequence>MSGYPQSRRSEAAIGKNKHPCTNCRNQKLGCAGGPPCARCVKRGIPCIKSAPVEVSRLRRNSSTSGYIGISPGAQRGTHWVNSSPAEMQNSFEAAADPKHGKQVGFQHPRGPSQPQFIPPAPAGFPQGSQGYPNGRIIVDTFRVGTDVNSSVVTIYELCGERYVSTTDYEHGHPLPMQKPDTTLEEYLQHMMLAGGVADQAYASAVRSLQHTPPHPVRSFVDVRVSSTTYSG</sequence>
<dbReference type="AlphaFoldDB" id="A0A4Y7PNG8"/>
<reference evidence="2 3" key="1">
    <citation type="submission" date="2018-06" db="EMBL/GenBank/DDBJ databases">
        <title>A transcriptomic atlas of mushroom development highlights an independent origin of complex multicellularity.</title>
        <authorList>
            <consortium name="DOE Joint Genome Institute"/>
            <person name="Krizsan K."/>
            <person name="Almasi E."/>
            <person name="Merenyi Z."/>
            <person name="Sahu N."/>
            <person name="Viragh M."/>
            <person name="Koszo T."/>
            <person name="Mondo S."/>
            <person name="Kiss B."/>
            <person name="Balint B."/>
            <person name="Kues U."/>
            <person name="Barry K."/>
            <person name="Hegedus J.C."/>
            <person name="Henrissat B."/>
            <person name="Johnson J."/>
            <person name="Lipzen A."/>
            <person name="Ohm R."/>
            <person name="Nagy I."/>
            <person name="Pangilinan J."/>
            <person name="Yan J."/>
            <person name="Xiong Y."/>
            <person name="Grigoriev I.V."/>
            <person name="Hibbett D.S."/>
            <person name="Nagy L.G."/>
        </authorList>
    </citation>
    <scope>NUCLEOTIDE SEQUENCE [LARGE SCALE GENOMIC DNA]</scope>
    <source>
        <strain evidence="2 3">SZMC22713</strain>
    </source>
</reference>
<dbReference type="OrthoDB" id="10261408at2759"/>
<dbReference type="PROSITE" id="PS00463">
    <property type="entry name" value="ZN2_CY6_FUNGAL_1"/>
    <property type="match status" value="1"/>
</dbReference>
<dbReference type="PROSITE" id="PS50048">
    <property type="entry name" value="ZN2_CY6_FUNGAL_2"/>
    <property type="match status" value="1"/>
</dbReference>
<organism evidence="2 3">
    <name type="scientific">Rickenella mellea</name>
    <dbReference type="NCBI Taxonomy" id="50990"/>
    <lineage>
        <taxon>Eukaryota</taxon>
        <taxon>Fungi</taxon>
        <taxon>Dikarya</taxon>
        <taxon>Basidiomycota</taxon>
        <taxon>Agaricomycotina</taxon>
        <taxon>Agaricomycetes</taxon>
        <taxon>Hymenochaetales</taxon>
        <taxon>Rickenellaceae</taxon>
        <taxon>Rickenella</taxon>
    </lineage>
</organism>
<dbReference type="SUPFAM" id="SSF57701">
    <property type="entry name" value="Zn2/Cys6 DNA-binding domain"/>
    <property type="match status" value="1"/>
</dbReference>
<evidence type="ECO:0000313" key="2">
    <source>
        <dbReference type="EMBL" id="TDL16934.1"/>
    </source>
</evidence>
<evidence type="ECO:0000313" key="3">
    <source>
        <dbReference type="Proteomes" id="UP000294933"/>
    </source>
</evidence>
<evidence type="ECO:0000259" key="1">
    <source>
        <dbReference type="PROSITE" id="PS50048"/>
    </source>
</evidence>
<accession>A0A4Y7PNG8</accession>
<feature type="domain" description="Zn(2)-C6 fungal-type" evidence="1">
    <location>
        <begin position="20"/>
        <end position="49"/>
    </location>
</feature>
<proteinExistence type="predicted"/>
<dbReference type="GO" id="GO:0008270">
    <property type="term" value="F:zinc ion binding"/>
    <property type="evidence" value="ECO:0007669"/>
    <property type="project" value="InterPro"/>
</dbReference>
<dbReference type="Proteomes" id="UP000294933">
    <property type="component" value="Unassembled WGS sequence"/>
</dbReference>
<dbReference type="SMART" id="SM00066">
    <property type="entry name" value="GAL4"/>
    <property type="match status" value="1"/>
</dbReference>
<keyword evidence="3" id="KW-1185">Reference proteome</keyword>
<dbReference type="GO" id="GO:0000981">
    <property type="term" value="F:DNA-binding transcription factor activity, RNA polymerase II-specific"/>
    <property type="evidence" value="ECO:0007669"/>
    <property type="project" value="InterPro"/>
</dbReference>
<dbReference type="EMBL" id="ML170232">
    <property type="protein sequence ID" value="TDL16934.1"/>
    <property type="molecule type" value="Genomic_DNA"/>
</dbReference>
<dbReference type="InterPro" id="IPR036864">
    <property type="entry name" value="Zn2-C6_fun-type_DNA-bd_sf"/>
</dbReference>